<organism evidence="1 2">
    <name type="scientific">Turicibacter sanguinis</name>
    <dbReference type="NCBI Taxonomy" id="154288"/>
    <lineage>
        <taxon>Bacteria</taxon>
        <taxon>Bacillati</taxon>
        <taxon>Bacillota</taxon>
        <taxon>Erysipelotrichia</taxon>
        <taxon>Erysipelotrichales</taxon>
        <taxon>Turicibacteraceae</taxon>
        <taxon>Turicibacter</taxon>
    </lineage>
</organism>
<gene>
    <name evidence="1" type="ORF">GMA92_06905</name>
</gene>
<dbReference type="PANTHER" id="PTHR12862">
    <property type="entry name" value="BADF TYPE ATPASE DOMAIN-CONTAINING PROTEIN"/>
    <property type="match status" value="1"/>
</dbReference>
<dbReference type="SUPFAM" id="SSF53067">
    <property type="entry name" value="Actin-like ATPase domain"/>
    <property type="match status" value="2"/>
</dbReference>
<dbReference type="Pfam" id="PF01869">
    <property type="entry name" value="BcrAD_BadFG"/>
    <property type="match status" value="1"/>
</dbReference>
<evidence type="ECO:0000313" key="2">
    <source>
        <dbReference type="Proteomes" id="UP000487649"/>
    </source>
</evidence>
<reference evidence="1 2" key="1">
    <citation type="journal article" date="2019" name="Nat. Med.">
        <title>A library of human gut bacterial isolates paired with longitudinal multiomics data enables mechanistic microbiome research.</title>
        <authorList>
            <person name="Poyet M."/>
            <person name="Groussin M."/>
            <person name="Gibbons S.M."/>
            <person name="Avila-Pacheco J."/>
            <person name="Jiang X."/>
            <person name="Kearney S.M."/>
            <person name="Perrotta A.R."/>
            <person name="Berdy B."/>
            <person name="Zhao S."/>
            <person name="Lieberman T.D."/>
            <person name="Swanson P.K."/>
            <person name="Smith M."/>
            <person name="Roesemann S."/>
            <person name="Alexander J.E."/>
            <person name="Rich S.A."/>
            <person name="Livny J."/>
            <person name="Vlamakis H."/>
            <person name="Clish C."/>
            <person name="Bullock K."/>
            <person name="Deik A."/>
            <person name="Scott J."/>
            <person name="Pierce K.A."/>
            <person name="Xavier R.J."/>
            <person name="Alm E.J."/>
        </authorList>
    </citation>
    <scope>NUCLEOTIDE SEQUENCE [LARGE SCALE GENOMIC DNA]</scope>
    <source>
        <strain evidence="1 2">BIOML-A198</strain>
    </source>
</reference>
<protein>
    <submittedName>
        <fullName evidence="1">ATPase</fullName>
    </submittedName>
</protein>
<dbReference type="GO" id="GO:0045127">
    <property type="term" value="F:N-acetylglucosamine kinase activity"/>
    <property type="evidence" value="ECO:0007669"/>
    <property type="project" value="InterPro"/>
</dbReference>
<dbReference type="OrthoDB" id="9772633at2"/>
<dbReference type="CDD" id="cd24007">
    <property type="entry name" value="ASKHA_NBD_eukNAGK-like"/>
    <property type="match status" value="1"/>
</dbReference>
<comment type="caution">
    <text evidence="1">The sequence shown here is derived from an EMBL/GenBank/DDBJ whole genome shotgun (WGS) entry which is preliminary data.</text>
</comment>
<dbReference type="GeneID" id="60058138"/>
<accession>A0A173S254</accession>
<name>A0A173S254_9FIRM</name>
<dbReference type="Proteomes" id="UP000487649">
    <property type="component" value="Unassembled WGS sequence"/>
</dbReference>
<sequence length="318" mass="34651">MYYMGIDGGGTKTRYVIANQEMDVLVDFESETIHIHQIGADELRNRLESHIKLACSKIDIQPTDLNFVFIGVPGYGESQADKEVIDDILAEVMQEIPYQVDNDGVVGWAAGCGCQPGINIVAGTGSIANGRNKEGLSLRCGGFGPNIGDDGSAHWIGLRVINEYTKQKDGRHEKTCLVDIIEEAYDITYLYEIVDIVFNRLKLSRPDIAKFSAIGAKAAQSGCIACQNLFHQAAHELALHIKTLAKQLNLTDSFAVSYSGGVFKSGDTILVPLANELQNLDCKIQAPLLEPCLGAVLLAYQLEGNNVTDELIQKLQAH</sequence>
<evidence type="ECO:0000313" key="1">
    <source>
        <dbReference type="EMBL" id="MTK21147.1"/>
    </source>
</evidence>
<dbReference type="InterPro" id="IPR043129">
    <property type="entry name" value="ATPase_NBD"/>
</dbReference>
<dbReference type="Gene3D" id="3.30.420.40">
    <property type="match status" value="2"/>
</dbReference>
<dbReference type="EMBL" id="WMQE01000012">
    <property type="protein sequence ID" value="MTK21147.1"/>
    <property type="molecule type" value="Genomic_DNA"/>
</dbReference>
<dbReference type="InterPro" id="IPR002731">
    <property type="entry name" value="ATPase_BadF"/>
</dbReference>
<dbReference type="AlphaFoldDB" id="A0A173S254"/>
<dbReference type="RefSeq" id="WP_006784746.1">
    <property type="nucleotide sequence ID" value="NZ_CABJBH010000014.1"/>
</dbReference>
<dbReference type="PANTHER" id="PTHR12862:SF0">
    <property type="entry name" value="N-ACETYL-D-GLUCOSAMINE KINASE"/>
    <property type="match status" value="1"/>
</dbReference>
<dbReference type="InterPro" id="IPR039758">
    <property type="entry name" value="NAGK-like"/>
</dbReference>
<proteinExistence type="predicted"/>